<dbReference type="PANTHER" id="PTHR37953:SF1">
    <property type="entry name" value="UPF0127 PROTEIN MJ1496"/>
    <property type="match status" value="1"/>
</dbReference>
<feature type="chain" id="PRO_5042875749" evidence="2">
    <location>
        <begin position="26"/>
        <end position="170"/>
    </location>
</feature>
<dbReference type="EMBL" id="JAALHA020000033">
    <property type="protein sequence ID" value="MDR9900317.1"/>
    <property type="molecule type" value="Genomic_DNA"/>
</dbReference>
<reference evidence="4" key="1">
    <citation type="journal article" date="2021" name="Science">
        <title>Hunting the eagle killer: A cyanobacterial neurotoxin causes vacuolar myelinopathy.</title>
        <authorList>
            <person name="Breinlinger S."/>
            <person name="Phillips T.J."/>
            <person name="Haram B.N."/>
            <person name="Mares J."/>
            <person name="Martinez Yerena J.A."/>
            <person name="Hrouzek P."/>
            <person name="Sobotka R."/>
            <person name="Henderson W.M."/>
            <person name="Schmieder P."/>
            <person name="Williams S.M."/>
            <person name="Lauderdale J.D."/>
            <person name="Wilde H.D."/>
            <person name="Gerrin W."/>
            <person name="Kust A."/>
            <person name="Washington J.W."/>
            <person name="Wagner C."/>
            <person name="Geier B."/>
            <person name="Liebeke M."/>
            <person name="Enke H."/>
            <person name="Niedermeyer T.H.J."/>
            <person name="Wilde S.B."/>
        </authorList>
    </citation>
    <scope>NUCLEOTIDE SEQUENCE [LARGE SCALE GENOMIC DNA]</scope>
    <source>
        <strain evidence="4">Thurmond2011</strain>
    </source>
</reference>
<feature type="region of interest" description="Disordered" evidence="1">
    <location>
        <begin position="28"/>
        <end position="47"/>
    </location>
</feature>
<evidence type="ECO:0000313" key="4">
    <source>
        <dbReference type="Proteomes" id="UP000667802"/>
    </source>
</evidence>
<evidence type="ECO:0000256" key="2">
    <source>
        <dbReference type="SAM" id="SignalP"/>
    </source>
</evidence>
<accession>A0AAP5MDB0</accession>
<keyword evidence="2" id="KW-0732">Signal</keyword>
<keyword evidence="4" id="KW-1185">Reference proteome</keyword>
<comment type="caution">
    <text evidence="3">The sequence shown here is derived from an EMBL/GenBank/DDBJ whole genome shotgun (WGS) entry which is preliminary data.</text>
</comment>
<feature type="signal peptide" evidence="2">
    <location>
        <begin position="1"/>
        <end position="25"/>
    </location>
</feature>
<dbReference type="RefSeq" id="WP_208353058.1">
    <property type="nucleotide sequence ID" value="NZ_JAALHA020000033.1"/>
</dbReference>
<dbReference type="InterPro" id="IPR003795">
    <property type="entry name" value="DUF192"/>
</dbReference>
<dbReference type="Pfam" id="PF02643">
    <property type="entry name" value="DUF192"/>
    <property type="match status" value="1"/>
</dbReference>
<evidence type="ECO:0000313" key="3">
    <source>
        <dbReference type="EMBL" id="MDR9900317.1"/>
    </source>
</evidence>
<proteinExistence type="predicted"/>
<dbReference type="AlphaFoldDB" id="A0AAP5MDB0"/>
<sequence>MFNYQSFLPLILAILIIGCSSPTPAVTYSDSSGSQAQSGKNAGQQLPITGRAVVPNGTKLDLEVARTEQEQEMGLMYRPALPNNRGMLFQFRSAQPISFWMKNTYVPLDIVFMRKGVVQYIASAVPPCTNDPCPTYGPKLPVDQVIELRSGLASELGLKIGDPIKIEFLK</sequence>
<organism evidence="3 4">
    <name type="scientific">Aetokthonos hydrillicola Thurmond2011</name>
    <dbReference type="NCBI Taxonomy" id="2712845"/>
    <lineage>
        <taxon>Bacteria</taxon>
        <taxon>Bacillati</taxon>
        <taxon>Cyanobacteriota</taxon>
        <taxon>Cyanophyceae</taxon>
        <taxon>Nostocales</taxon>
        <taxon>Hapalosiphonaceae</taxon>
        <taxon>Aetokthonos</taxon>
    </lineage>
</organism>
<name>A0AAP5MDB0_9CYAN</name>
<dbReference type="Gene3D" id="2.60.120.1140">
    <property type="entry name" value="Protein of unknown function DUF192"/>
    <property type="match status" value="1"/>
</dbReference>
<protein>
    <submittedName>
        <fullName evidence="3">DUF192 domain-containing protein</fullName>
    </submittedName>
</protein>
<gene>
    <name evidence="3" type="ORF">G7B40_038080</name>
</gene>
<dbReference type="PANTHER" id="PTHR37953">
    <property type="entry name" value="UPF0127 PROTEIN MJ1496"/>
    <property type="match status" value="1"/>
</dbReference>
<dbReference type="InterPro" id="IPR038695">
    <property type="entry name" value="Saro_0823-like_sf"/>
</dbReference>
<evidence type="ECO:0000256" key="1">
    <source>
        <dbReference type="SAM" id="MobiDB-lite"/>
    </source>
</evidence>
<dbReference type="Proteomes" id="UP000667802">
    <property type="component" value="Unassembled WGS sequence"/>
</dbReference>